<sequence length="199" mass="22411">MSTSSQVRIVKLKIVETAVMRTQRDAAGSDNNGRRDNPRSHRFCCQPDTMVVRYIYALLFLLANIFAWVVRQSHVAFFEGQRHSDDCHGFYMEPGLVGVYSVFLCFSAIKSSEPETSCYKKEKAGAGADWKTIISFVGELMSTAAAAFSTCKDYKCIQLRNIQRLEDDVPYGYRFFHSVFTMGSMYILACCSSAGTHII</sequence>
<comment type="caution">
    <text evidence="7">The sequence shown here is derived from an EMBL/GenBank/DDBJ whole genome shotgun (WGS) entry which is preliminary data.</text>
</comment>
<gene>
    <name evidence="7" type="ORF">PVAP13_8NG004006</name>
</gene>
<dbReference type="Proteomes" id="UP000823388">
    <property type="component" value="Chromosome 8N"/>
</dbReference>
<keyword evidence="3 6" id="KW-0812">Transmembrane</keyword>
<evidence type="ECO:0000313" key="8">
    <source>
        <dbReference type="Proteomes" id="UP000823388"/>
    </source>
</evidence>
<name>A0A8T0P1F1_PANVG</name>
<dbReference type="AlphaFoldDB" id="A0A8T0P1F1"/>
<protein>
    <submittedName>
        <fullName evidence="7">Uncharacterized protein</fullName>
    </submittedName>
</protein>
<evidence type="ECO:0000256" key="3">
    <source>
        <dbReference type="ARBA" id="ARBA00022692"/>
    </source>
</evidence>
<dbReference type="InterPro" id="IPR005016">
    <property type="entry name" value="TDE1/TMS"/>
</dbReference>
<evidence type="ECO:0000256" key="1">
    <source>
        <dbReference type="ARBA" id="ARBA00004141"/>
    </source>
</evidence>
<proteinExistence type="inferred from homology"/>
<evidence type="ECO:0000313" key="7">
    <source>
        <dbReference type="EMBL" id="KAG2555553.1"/>
    </source>
</evidence>
<evidence type="ECO:0000256" key="2">
    <source>
        <dbReference type="ARBA" id="ARBA00006665"/>
    </source>
</evidence>
<evidence type="ECO:0000256" key="6">
    <source>
        <dbReference type="SAM" id="Phobius"/>
    </source>
</evidence>
<feature type="transmembrane region" description="Helical" evidence="6">
    <location>
        <begin position="51"/>
        <end position="70"/>
    </location>
</feature>
<keyword evidence="8" id="KW-1185">Reference proteome</keyword>
<comment type="subcellular location">
    <subcellularLocation>
        <location evidence="1">Membrane</location>
        <topology evidence="1">Multi-pass membrane protein</topology>
    </subcellularLocation>
</comment>
<dbReference type="EMBL" id="CM029052">
    <property type="protein sequence ID" value="KAG2555553.1"/>
    <property type="molecule type" value="Genomic_DNA"/>
</dbReference>
<organism evidence="7 8">
    <name type="scientific">Panicum virgatum</name>
    <name type="common">Blackwell switchgrass</name>
    <dbReference type="NCBI Taxonomy" id="38727"/>
    <lineage>
        <taxon>Eukaryota</taxon>
        <taxon>Viridiplantae</taxon>
        <taxon>Streptophyta</taxon>
        <taxon>Embryophyta</taxon>
        <taxon>Tracheophyta</taxon>
        <taxon>Spermatophyta</taxon>
        <taxon>Magnoliopsida</taxon>
        <taxon>Liliopsida</taxon>
        <taxon>Poales</taxon>
        <taxon>Poaceae</taxon>
        <taxon>PACMAD clade</taxon>
        <taxon>Panicoideae</taxon>
        <taxon>Panicodae</taxon>
        <taxon>Paniceae</taxon>
        <taxon>Panicinae</taxon>
        <taxon>Panicum</taxon>
        <taxon>Panicum sect. Hiantes</taxon>
    </lineage>
</organism>
<feature type="transmembrane region" description="Helical" evidence="6">
    <location>
        <begin position="90"/>
        <end position="109"/>
    </location>
</feature>
<dbReference type="PANTHER" id="PTHR10383">
    <property type="entry name" value="SERINE INCORPORATOR"/>
    <property type="match status" value="1"/>
</dbReference>
<evidence type="ECO:0000256" key="5">
    <source>
        <dbReference type="ARBA" id="ARBA00023136"/>
    </source>
</evidence>
<keyword evidence="5 6" id="KW-0472">Membrane</keyword>
<keyword evidence="4 6" id="KW-1133">Transmembrane helix</keyword>
<dbReference type="PANTHER" id="PTHR10383:SF44">
    <property type="entry name" value="SERINC-DOMAIN CONTAINING SERINE AND SPHINGOLIPID BIOSYNTHESIS PROTEIN"/>
    <property type="match status" value="1"/>
</dbReference>
<evidence type="ECO:0000256" key="4">
    <source>
        <dbReference type="ARBA" id="ARBA00022989"/>
    </source>
</evidence>
<accession>A0A8T0P1F1</accession>
<comment type="similarity">
    <text evidence="2">Belongs to the TDE1 family.</text>
</comment>
<dbReference type="GO" id="GO:0016020">
    <property type="term" value="C:membrane"/>
    <property type="evidence" value="ECO:0007669"/>
    <property type="project" value="UniProtKB-SubCell"/>
</dbReference>
<reference evidence="7" key="1">
    <citation type="submission" date="2020-05" db="EMBL/GenBank/DDBJ databases">
        <title>WGS assembly of Panicum virgatum.</title>
        <authorList>
            <person name="Lovell J.T."/>
            <person name="Jenkins J."/>
            <person name="Shu S."/>
            <person name="Juenger T.E."/>
            <person name="Schmutz J."/>
        </authorList>
    </citation>
    <scope>NUCLEOTIDE SEQUENCE</scope>
    <source>
        <strain evidence="7">AP13</strain>
    </source>
</reference>